<dbReference type="Proteomes" id="UP000238081">
    <property type="component" value="Unassembled WGS sequence"/>
</dbReference>
<dbReference type="InterPro" id="IPR036388">
    <property type="entry name" value="WH-like_DNA-bd_sf"/>
</dbReference>
<accession>A0A0A6Q1J4</accession>
<dbReference type="InterPro" id="IPR053924">
    <property type="entry name" value="RecX_HTH_2nd"/>
</dbReference>
<feature type="domain" description="RecX second three-helical" evidence="6">
    <location>
        <begin position="108"/>
        <end position="147"/>
    </location>
</feature>
<dbReference type="EMBL" id="WOFV02000043">
    <property type="protein sequence ID" value="NAS18787.1"/>
    <property type="molecule type" value="Genomic_DNA"/>
</dbReference>
<evidence type="ECO:0000256" key="4">
    <source>
        <dbReference type="ARBA" id="ARBA00022490"/>
    </source>
</evidence>
<dbReference type="GO" id="GO:0005737">
    <property type="term" value="C:cytoplasm"/>
    <property type="evidence" value="ECO:0007669"/>
    <property type="project" value="UniProtKB-SubCell"/>
</dbReference>
<comment type="subcellular location">
    <subcellularLocation>
        <location evidence="1 5">Cytoplasm</location>
    </subcellularLocation>
</comment>
<evidence type="ECO:0000256" key="2">
    <source>
        <dbReference type="ARBA" id="ARBA00009695"/>
    </source>
</evidence>
<dbReference type="InterPro" id="IPR053925">
    <property type="entry name" value="RecX_HTH_3rd"/>
</dbReference>
<reference evidence="12 16" key="2">
    <citation type="submission" date="2019-05" db="EMBL/GenBank/DDBJ databases">
        <authorList>
            <person name="Schori C."/>
            <person name="Ahrens C."/>
        </authorList>
    </citation>
    <scope>NUCLEOTIDE SEQUENCE [LARGE SCALE GENOMIC DNA]</scope>
    <source>
        <strain evidence="12 16">DSM 10702</strain>
    </source>
</reference>
<dbReference type="AlphaFoldDB" id="A0A0A6Q1J4"/>
<reference evidence="9 14" key="3">
    <citation type="submission" date="2019-07" db="EMBL/GenBank/DDBJ databases">
        <title>Whole genome shotgun sequence of Clostridium butyricum NBRC 3858.</title>
        <authorList>
            <person name="Hosoyama A."/>
            <person name="Uohara A."/>
            <person name="Ohji S."/>
            <person name="Ichikawa N."/>
        </authorList>
    </citation>
    <scope>NUCLEOTIDE SEQUENCE [LARGE SCALE GENOMIC DNA]</scope>
    <source>
        <strain evidence="9 14">NBRC 3858</strain>
    </source>
</reference>
<dbReference type="EMBL" id="LRDH01000155">
    <property type="protein sequence ID" value="PPV12188.1"/>
    <property type="molecule type" value="Genomic_DNA"/>
</dbReference>
<evidence type="ECO:0000256" key="1">
    <source>
        <dbReference type="ARBA" id="ARBA00004496"/>
    </source>
</evidence>
<evidence type="ECO:0000313" key="10">
    <source>
        <dbReference type="EMBL" id="NAS18787.1"/>
    </source>
</evidence>
<keyword evidence="4 5" id="KW-0963">Cytoplasm</keyword>
<dbReference type="GO" id="GO:0006282">
    <property type="term" value="P:regulation of DNA repair"/>
    <property type="evidence" value="ECO:0007669"/>
    <property type="project" value="UniProtKB-UniRule"/>
</dbReference>
<gene>
    <name evidence="5 10" type="primary">recX</name>
    <name evidence="11" type="ORF">AWN73_19490</name>
    <name evidence="9" type="ORF">CBU02nite_25010</name>
    <name evidence="12" type="ORF">FF104_06410</name>
    <name evidence="10" type="ORF">GND98_013145</name>
</gene>
<dbReference type="EMBL" id="BKBC01000037">
    <property type="protein sequence ID" value="GEQ21995.1"/>
    <property type="molecule type" value="Genomic_DNA"/>
</dbReference>
<feature type="domain" description="RecX third three-helical" evidence="7">
    <location>
        <begin position="157"/>
        <end position="202"/>
    </location>
</feature>
<dbReference type="Pfam" id="PF21981">
    <property type="entry name" value="RecX_HTH3"/>
    <property type="match status" value="1"/>
</dbReference>
<proteinExistence type="inferred from homology"/>
<evidence type="ECO:0000256" key="5">
    <source>
        <dbReference type="HAMAP-Rule" id="MF_01114"/>
    </source>
</evidence>
<dbReference type="PANTHER" id="PTHR33602:SF1">
    <property type="entry name" value="REGULATORY PROTEIN RECX FAMILY PROTEIN"/>
    <property type="match status" value="1"/>
</dbReference>
<dbReference type="KEGG" id="cbut:ATN24_08060"/>
<protein>
    <recommendedName>
        <fullName evidence="3 5">Regulatory protein RecX</fullName>
    </recommendedName>
</protein>
<reference evidence="10 15" key="4">
    <citation type="submission" date="2020-01" db="EMBL/GenBank/DDBJ databases">
        <title>Genome sequence of a 1,3-propanediol producer, Clostridium butyricum S3.</title>
        <authorList>
            <person name="Zhou J."/>
        </authorList>
    </citation>
    <scope>NUCLEOTIDE SEQUENCE [LARGE SCALE GENOMIC DNA]</scope>
    <source>
        <strain evidence="10 15">S3</strain>
    </source>
</reference>
<comment type="function">
    <text evidence="5">Modulates RecA activity.</text>
</comment>
<sequence>MAIITKIEIQKKNKERVNIYLDEEYAFSISAELVYKENLKVKDVVDIEKLKSVADKESYLRCKNSALKIIERSYKTEKEVIEKLQMKGYEQNHIEASIEFLKEYKFLNDDYYAEAFIKDKLNSKGSQRIKQDLIKKGIPRDKIEEKLEGIDKSAEKNTARVLANKKLRIIQKSENDTYKISGKLYRFLISKGYTYDVVKEVVKDVMSIDEFE</sequence>
<dbReference type="Proteomes" id="UP000515243">
    <property type="component" value="Chromosome 1"/>
</dbReference>
<dbReference type="Pfam" id="PF02631">
    <property type="entry name" value="RecX_HTH2"/>
    <property type="match status" value="1"/>
</dbReference>
<dbReference type="EMBL" id="CP040626">
    <property type="protein sequence ID" value="QMW90602.1"/>
    <property type="molecule type" value="Genomic_DNA"/>
</dbReference>
<evidence type="ECO:0000313" key="11">
    <source>
        <dbReference type="EMBL" id="PPV12188.1"/>
    </source>
</evidence>
<dbReference type="NCBIfam" id="NF001058">
    <property type="entry name" value="PRK00117.4-1"/>
    <property type="match status" value="1"/>
</dbReference>
<dbReference type="Proteomes" id="UP000474042">
    <property type="component" value="Unassembled WGS sequence"/>
</dbReference>
<dbReference type="HAMAP" id="MF_01114">
    <property type="entry name" value="RecX"/>
    <property type="match status" value="1"/>
</dbReference>
<evidence type="ECO:0000256" key="3">
    <source>
        <dbReference type="ARBA" id="ARBA00018111"/>
    </source>
</evidence>
<dbReference type="Gene3D" id="1.10.10.10">
    <property type="entry name" value="Winged helix-like DNA-binding domain superfamily/Winged helix DNA-binding domain"/>
    <property type="match status" value="3"/>
</dbReference>
<comment type="similarity">
    <text evidence="2 5">Belongs to the RecX family.</text>
</comment>
<dbReference type="Proteomes" id="UP000321089">
    <property type="component" value="Unassembled WGS sequence"/>
</dbReference>
<evidence type="ECO:0000313" key="14">
    <source>
        <dbReference type="Proteomes" id="UP000321089"/>
    </source>
</evidence>
<feature type="domain" description="RecX first three-helical" evidence="8">
    <location>
        <begin position="62"/>
        <end position="101"/>
    </location>
</feature>
<evidence type="ECO:0000313" key="16">
    <source>
        <dbReference type="Proteomes" id="UP000515243"/>
    </source>
</evidence>
<evidence type="ECO:0000313" key="12">
    <source>
        <dbReference type="EMBL" id="QMW90602.1"/>
    </source>
</evidence>
<dbReference type="GeneID" id="92943782"/>
<dbReference type="PANTHER" id="PTHR33602">
    <property type="entry name" value="REGULATORY PROTEIN RECX FAMILY PROTEIN"/>
    <property type="match status" value="1"/>
</dbReference>
<reference evidence="11 13" key="1">
    <citation type="submission" date="2016-01" db="EMBL/GenBank/DDBJ databases">
        <title>Characterization of the Clostridium difficile lineages that are prevalent in Hong Kong and China.</title>
        <authorList>
            <person name="Kwok J.S.-L."/>
            <person name="Lam W.-Y."/>
            <person name="Ip M."/>
            <person name="Chan T.-F."/>
            <person name="Hawkey P.M."/>
            <person name="Tsui S.K.-W."/>
        </authorList>
    </citation>
    <scope>NUCLEOTIDE SEQUENCE [LARGE SCALE GENOMIC DNA]</scope>
    <source>
        <strain evidence="11 13">300064</strain>
    </source>
</reference>
<name>A0A0A6Q1J4_CLOBU</name>
<evidence type="ECO:0000259" key="8">
    <source>
        <dbReference type="Pfam" id="PF21982"/>
    </source>
</evidence>
<evidence type="ECO:0000259" key="6">
    <source>
        <dbReference type="Pfam" id="PF02631"/>
    </source>
</evidence>
<dbReference type="InterPro" id="IPR003783">
    <property type="entry name" value="Regulatory_RecX"/>
</dbReference>
<evidence type="ECO:0000313" key="9">
    <source>
        <dbReference type="EMBL" id="GEQ21995.1"/>
    </source>
</evidence>
<evidence type="ECO:0000259" key="7">
    <source>
        <dbReference type="Pfam" id="PF21981"/>
    </source>
</evidence>
<dbReference type="RefSeq" id="WP_024038998.1">
    <property type="nucleotide sequence ID" value="NZ_AP019716.1"/>
</dbReference>
<organism evidence="11 13">
    <name type="scientific">Clostridium butyricum</name>
    <dbReference type="NCBI Taxonomy" id="1492"/>
    <lineage>
        <taxon>Bacteria</taxon>
        <taxon>Bacillati</taxon>
        <taxon>Bacillota</taxon>
        <taxon>Clostridia</taxon>
        <taxon>Eubacteriales</taxon>
        <taxon>Clostridiaceae</taxon>
        <taxon>Clostridium</taxon>
    </lineage>
</organism>
<dbReference type="Pfam" id="PF21982">
    <property type="entry name" value="RecX_HTH1"/>
    <property type="match status" value="1"/>
</dbReference>
<evidence type="ECO:0000313" key="13">
    <source>
        <dbReference type="Proteomes" id="UP000238081"/>
    </source>
</evidence>
<evidence type="ECO:0000313" key="15">
    <source>
        <dbReference type="Proteomes" id="UP000474042"/>
    </source>
</evidence>
<dbReference type="InterPro" id="IPR053926">
    <property type="entry name" value="RecX_HTH_1st"/>
</dbReference>
<dbReference type="OrthoDB" id="5421057at2"/>